<dbReference type="PANTHER" id="PTHR30290:SF9">
    <property type="entry name" value="OLIGOPEPTIDE-BINDING PROTEIN APPA"/>
    <property type="match status" value="1"/>
</dbReference>
<dbReference type="InterPro" id="IPR000914">
    <property type="entry name" value="SBP_5_dom"/>
</dbReference>
<feature type="signal peptide" evidence="4">
    <location>
        <begin position="1"/>
        <end position="26"/>
    </location>
</feature>
<gene>
    <name evidence="6" type="ORF">SPIRO4BDMA_50183</name>
</gene>
<keyword evidence="2" id="KW-0813">Transport</keyword>
<dbReference type="InterPro" id="IPR039424">
    <property type="entry name" value="SBP_5"/>
</dbReference>
<evidence type="ECO:0000259" key="5">
    <source>
        <dbReference type="Pfam" id="PF00496"/>
    </source>
</evidence>
<evidence type="ECO:0000256" key="2">
    <source>
        <dbReference type="ARBA" id="ARBA00022448"/>
    </source>
</evidence>
<keyword evidence="3 4" id="KW-0732">Signal</keyword>
<reference evidence="6" key="1">
    <citation type="submission" date="2017-02" db="EMBL/GenBank/DDBJ databases">
        <authorList>
            <person name="Regsiter A."/>
            <person name="William W."/>
        </authorList>
    </citation>
    <scope>NUCLEOTIDE SEQUENCE</scope>
    <source>
        <strain evidence="6">BdmA 4</strain>
    </source>
</reference>
<dbReference type="InterPro" id="IPR030678">
    <property type="entry name" value="Peptide/Ni-bd"/>
</dbReference>
<dbReference type="PIRSF" id="PIRSF002741">
    <property type="entry name" value="MppA"/>
    <property type="match status" value="1"/>
</dbReference>
<evidence type="ECO:0000256" key="4">
    <source>
        <dbReference type="SAM" id="SignalP"/>
    </source>
</evidence>
<evidence type="ECO:0000313" key="6">
    <source>
        <dbReference type="EMBL" id="SLM18668.1"/>
    </source>
</evidence>
<dbReference type="EMBL" id="FWDO01000005">
    <property type="protein sequence ID" value="SLM18668.1"/>
    <property type="molecule type" value="Genomic_DNA"/>
</dbReference>
<dbReference type="AlphaFoldDB" id="A0A3P3XQT0"/>
<organism evidence="6">
    <name type="scientific">uncultured spirochete</name>
    <dbReference type="NCBI Taxonomy" id="156406"/>
    <lineage>
        <taxon>Bacteria</taxon>
        <taxon>Pseudomonadati</taxon>
        <taxon>Spirochaetota</taxon>
        <taxon>Spirochaetia</taxon>
        <taxon>Spirochaetales</taxon>
        <taxon>environmental samples</taxon>
    </lineage>
</organism>
<feature type="chain" id="PRO_5018314194" evidence="4">
    <location>
        <begin position="27"/>
        <end position="514"/>
    </location>
</feature>
<protein>
    <submittedName>
        <fullName evidence="6">Putative ABC transporter substrate-binding protein</fullName>
    </submittedName>
</protein>
<evidence type="ECO:0000256" key="1">
    <source>
        <dbReference type="ARBA" id="ARBA00005695"/>
    </source>
</evidence>
<evidence type="ECO:0000256" key="3">
    <source>
        <dbReference type="ARBA" id="ARBA00022729"/>
    </source>
</evidence>
<dbReference type="SUPFAM" id="SSF53850">
    <property type="entry name" value="Periplasmic binding protein-like II"/>
    <property type="match status" value="1"/>
</dbReference>
<dbReference type="GO" id="GO:0015833">
    <property type="term" value="P:peptide transport"/>
    <property type="evidence" value="ECO:0007669"/>
    <property type="project" value="TreeGrafter"/>
</dbReference>
<accession>A0A3P3XQT0</accession>
<dbReference type="GO" id="GO:0043190">
    <property type="term" value="C:ATP-binding cassette (ABC) transporter complex"/>
    <property type="evidence" value="ECO:0007669"/>
    <property type="project" value="InterPro"/>
</dbReference>
<dbReference type="Gene3D" id="3.40.190.10">
    <property type="entry name" value="Periplasmic binding protein-like II"/>
    <property type="match status" value="1"/>
</dbReference>
<comment type="similarity">
    <text evidence="1">Belongs to the bacterial solute-binding protein 5 family.</text>
</comment>
<dbReference type="Pfam" id="PF00496">
    <property type="entry name" value="SBP_bac_5"/>
    <property type="match status" value="1"/>
</dbReference>
<feature type="domain" description="Solute-binding protein family 5" evidence="5">
    <location>
        <begin position="78"/>
        <end position="432"/>
    </location>
</feature>
<name>A0A3P3XQT0_9SPIR</name>
<dbReference type="GO" id="GO:0030288">
    <property type="term" value="C:outer membrane-bounded periplasmic space"/>
    <property type="evidence" value="ECO:0007669"/>
    <property type="project" value="UniProtKB-ARBA"/>
</dbReference>
<dbReference type="CDD" id="cd00995">
    <property type="entry name" value="PBP2_NikA_DppA_OppA_like"/>
    <property type="match status" value="1"/>
</dbReference>
<dbReference type="PANTHER" id="PTHR30290">
    <property type="entry name" value="PERIPLASMIC BINDING COMPONENT OF ABC TRANSPORTER"/>
    <property type="match status" value="1"/>
</dbReference>
<proteinExistence type="inferred from homology"/>
<sequence length="514" mass="56741">MKRTRSIFIAFVLIALMLAATGSAFAANKKVTGDKMFNVALTAAFTGFDPLRTNDQASTYVNAQIYETLYRIGPDGDYIPLLAESLPDFSADGKSATVHLRKGVKFHDGTPFNAQAVKYTFMLIKDPKFGSARASLAASIASMDVLDDYTIRFNLSYPDGVLLAKLAHTNSAIVSPTAQAKQDLMIKPVGTGPYKFVSSISGSNVVLTRNDQYWDKPPVIKNVTMTIIQDESTAVARMETGEADFMPELSVPQIDRVKSIPGVTVGTSESARITYVMLRPTSYVNPLMGKKEFRVAIAKALDTRGYTETILEKYASPTGSMIGPTVFGYTPQAENYGYKYDPEAAKAAVKANHWENEKIKLFVPSTPVYTKLGEYFQANLKDAGFNNVQIEMIDWSAWLTESKAPNRFDISLAGWANVTRDGTELLEPNWESKVSARTKINNPEFDKLVYEGKTTTNRAVRIKKLDAANKLLLEEAYAVPVYNAVNIFAYNSAYTDVTNDVSGTFYLCDFTVKQ</sequence>
<dbReference type="GO" id="GO:1904680">
    <property type="term" value="F:peptide transmembrane transporter activity"/>
    <property type="evidence" value="ECO:0007669"/>
    <property type="project" value="TreeGrafter"/>
</dbReference>
<dbReference type="Gene3D" id="3.10.105.10">
    <property type="entry name" value="Dipeptide-binding Protein, Domain 3"/>
    <property type="match status" value="1"/>
</dbReference>